<sequence>MKKTIFSLMILFFSLGIQAAQLNIKVSHKVIDGKVFINGFTNLPEGTKVGVEVSSAADDYSAQSYKLYVNSSGLFQSEGFTDLGNPLVGSYNVEVISRINKFWQNEEILTKLARFEGNGVQGDKISLKYSMFIDAAQGVNYTVIEKTNLEQVKGSISIRLEKKVSKDSLRKLALKLREIQPRKYDRLFITYYLPNMKPGFGAWASTHFNPDLKVVILGLTIEEESVLINESKTPLGEIIGEWIDESPYAGSKYALIKKNKKIIMVRKFADGSHSEIEMIQKNQSGRIRFERKKKIHDDYFLIERDGSLGSYDDLGLISKMRIIK</sequence>
<dbReference type="STRING" id="1705394.SP60_04400"/>
<evidence type="ECO:0000313" key="3">
    <source>
        <dbReference type="Proteomes" id="UP000058020"/>
    </source>
</evidence>
<accession>A0A0M4NH50</accession>
<evidence type="ECO:0000256" key="1">
    <source>
        <dbReference type="SAM" id="SignalP"/>
    </source>
</evidence>
<protein>
    <recommendedName>
        <fullName evidence="4">VIT domain-containing protein</fullName>
    </recommendedName>
</protein>
<feature type="signal peptide" evidence="1">
    <location>
        <begin position="1"/>
        <end position="19"/>
    </location>
</feature>
<proteinExistence type="predicted"/>
<dbReference type="RefSeq" id="WP_053951471.1">
    <property type="nucleotide sequence ID" value="NZ_CP010552.1"/>
</dbReference>
<keyword evidence="1" id="KW-0732">Signal</keyword>
<evidence type="ECO:0008006" key="4">
    <source>
        <dbReference type="Google" id="ProtNLM"/>
    </source>
</evidence>
<name>A0A0M4NH50_9GAMM</name>
<keyword evidence="3" id="KW-1185">Reference proteome</keyword>
<gene>
    <name evidence="2" type="ORF">SP60_04400</name>
</gene>
<organism evidence="2 3">
    <name type="scientific">Candidatus Thioglobus autotrophicus</name>
    <dbReference type="NCBI Taxonomy" id="1705394"/>
    <lineage>
        <taxon>Bacteria</taxon>
        <taxon>Pseudomonadati</taxon>
        <taxon>Pseudomonadota</taxon>
        <taxon>Gammaproteobacteria</taxon>
        <taxon>Candidatus Pseudothioglobaceae</taxon>
        <taxon>Candidatus Thioglobus</taxon>
    </lineage>
</organism>
<dbReference type="EMBL" id="CP010552">
    <property type="protein sequence ID" value="ALE52520.1"/>
    <property type="molecule type" value="Genomic_DNA"/>
</dbReference>
<reference evidence="2 3" key="1">
    <citation type="journal article" date="2015" name="Genome Announc.">
        <title>Genome Sequence of 'Candidatus Thioglobus autotrophica' Strain EF1, a Chemoautotroph from the SUP05 Clade of Marine Gammaproteobacteria.</title>
        <authorList>
            <person name="Shah V."/>
            <person name="Morris R.M."/>
        </authorList>
    </citation>
    <scope>NUCLEOTIDE SEQUENCE [LARGE SCALE GENOMIC DNA]</scope>
    <source>
        <strain evidence="2 3">EF1</strain>
    </source>
</reference>
<dbReference type="Proteomes" id="UP000058020">
    <property type="component" value="Chromosome"/>
</dbReference>
<evidence type="ECO:0000313" key="2">
    <source>
        <dbReference type="EMBL" id="ALE52520.1"/>
    </source>
</evidence>
<dbReference type="AlphaFoldDB" id="A0A0M4NH50"/>
<feature type="chain" id="PRO_5005798959" description="VIT domain-containing protein" evidence="1">
    <location>
        <begin position="20"/>
        <end position="324"/>
    </location>
</feature>
<dbReference type="OrthoDB" id="6174490at2"/>
<dbReference type="KEGG" id="tho:SP60_04400"/>